<evidence type="ECO:0000256" key="2">
    <source>
        <dbReference type="SAM" id="SignalP"/>
    </source>
</evidence>
<keyword evidence="1" id="KW-0472">Membrane</keyword>
<protein>
    <submittedName>
        <fullName evidence="3">Uncharacterized protein</fullName>
    </submittedName>
</protein>
<accession>A0AAN8QGG5</accession>
<organism evidence="3 4">
    <name type="scientific">Coregonus suidteri</name>
    <dbReference type="NCBI Taxonomy" id="861788"/>
    <lineage>
        <taxon>Eukaryota</taxon>
        <taxon>Metazoa</taxon>
        <taxon>Chordata</taxon>
        <taxon>Craniata</taxon>
        <taxon>Vertebrata</taxon>
        <taxon>Euteleostomi</taxon>
        <taxon>Actinopterygii</taxon>
        <taxon>Neopterygii</taxon>
        <taxon>Teleostei</taxon>
        <taxon>Protacanthopterygii</taxon>
        <taxon>Salmoniformes</taxon>
        <taxon>Salmonidae</taxon>
        <taxon>Coregoninae</taxon>
        <taxon>Coregonus</taxon>
    </lineage>
</organism>
<evidence type="ECO:0000313" key="4">
    <source>
        <dbReference type="Proteomes" id="UP001356427"/>
    </source>
</evidence>
<dbReference type="Proteomes" id="UP001356427">
    <property type="component" value="Unassembled WGS sequence"/>
</dbReference>
<feature type="chain" id="PRO_5042938197" evidence="2">
    <location>
        <begin position="33"/>
        <end position="407"/>
    </location>
</feature>
<evidence type="ECO:0000256" key="1">
    <source>
        <dbReference type="SAM" id="Phobius"/>
    </source>
</evidence>
<dbReference type="AlphaFoldDB" id="A0AAN8QGG5"/>
<gene>
    <name evidence="3" type="ORF">J4Q44_G00333360</name>
</gene>
<keyword evidence="4" id="KW-1185">Reference proteome</keyword>
<keyword evidence="2" id="KW-0732">Signal</keyword>
<name>A0AAN8QGG5_9TELE</name>
<feature type="signal peptide" evidence="2">
    <location>
        <begin position="1"/>
        <end position="32"/>
    </location>
</feature>
<keyword evidence="1" id="KW-0812">Transmembrane</keyword>
<reference evidence="3 4" key="1">
    <citation type="submission" date="2021-04" db="EMBL/GenBank/DDBJ databases">
        <authorList>
            <person name="De Guttry C."/>
            <person name="Zahm M."/>
            <person name="Klopp C."/>
            <person name="Cabau C."/>
            <person name="Louis A."/>
            <person name="Berthelot C."/>
            <person name="Parey E."/>
            <person name="Roest Crollius H."/>
            <person name="Montfort J."/>
            <person name="Robinson-Rechavi M."/>
            <person name="Bucao C."/>
            <person name="Bouchez O."/>
            <person name="Gislard M."/>
            <person name="Lluch J."/>
            <person name="Milhes M."/>
            <person name="Lampietro C."/>
            <person name="Lopez Roques C."/>
            <person name="Donnadieu C."/>
            <person name="Braasch I."/>
            <person name="Desvignes T."/>
            <person name="Postlethwait J."/>
            <person name="Bobe J."/>
            <person name="Wedekind C."/>
            <person name="Guiguen Y."/>
        </authorList>
    </citation>
    <scope>NUCLEOTIDE SEQUENCE [LARGE SCALE GENOMIC DNA]</scope>
    <source>
        <strain evidence="3">Cs_M1</strain>
        <tissue evidence="3">Blood</tissue>
    </source>
</reference>
<dbReference type="PANTHER" id="PTHR47236">
    <property type="entry name" value="GENE, 32742-RELATED-RELATED"/>
    <property type="match status" value="1"/>
</dbReference>
<keyword evidence="1" id="KW-1133">Transmembrane helix</keyword>
<dbReference type="EMBL" id="JAGTTL010000033">
    <property type="protein sequence ID" value="KAK6295623.1"/>
    <property type="molecule type" value="Genomic_DNA"/>
</dbReference>
<dbReference type="PANTHER" id="PTHR47236:SF5">
    <property type="entry name" value="GENE, 32742-RELATED"/>
    <property type="match status" value="1"/>
</dbReference>
<evidence type="ECO:0000313" key="3">
    <source>
        <dbReference type="EMBL" id="KAK6295623.1"/>
    </source>
</evidence>
<proteinExistence type="predicted"/>
<comment type="caution">
    <text evidence="3">The sequence shown here is derived from an EMBL/GenBank/DDBJ whole genome shotgun (WGS) entry which is preliminary data.</text>
</comment>
<sequence>MMLRKLGPGVCRWPTLLLWRLYVCVEEHTVYGHNRTEETREMERPFYEQGDYQGFDGTLGLCLCKEPPERAVCGGWCRSRLKLALHLVCAAVDLQPVYSNSEGQVSISGSVLLETVFKRWDSQGTLQCDGRHNVSLPLYTVQTSVFLKMQGSLVSSMTFQRRFRSYFQRKAWEHTSQQVTLVSERKDGLGLQSHHLGRNHELQLCGDSEPYCMSTSRGHTALHCHQYDVENLYNTNRDFDWGPLRRLAEDLTLARTPPTLFSMVFTQPGVYAVKLSGHQYKHKYVRVMPAGGQCYEAGPFLPTVPHHVTRMSIAKRRHLFLRPDWLVTGGLLVGAVVILSLCVTLLILFREYGWPEKVATRARYRSLQLQYPMEDYSSKGSRVTTLKKHHRNLQARMTEASVQPVTV</sequence>
<feature type="transmembrane region" description="Helical" evidence="1">
    <location>
        <begin position="325"/>
        <end position="349"/>
    </location>
</feature>